<dbReference type="Proteomes" id="UP000015101">
    <property type="component" value="Unassembled WGS sequence"/>
</dbReference>
<dbReference type="EMBL" id="KB097143">
    <property type="protein sequence ID" value="ESN98767.1"/>
    <property type="molecule type" value="Genomic_DNA"/>
</dbReference>
<evidence type="ECO:0000256" key="3">
    <source>
        <dbReference type="ARBA" id="ARBA00022692"/>
    </source>
</evidence>
<dbReference type="Pfam" id="PF00520">
    <property type="entry name" value="Ion_trans"/>
    <property type="match status" value="1"/>
</dbReference>
<keyword evidence="7" id="KW-0406">Ion transport</keyword>
<dbReference type="CTD" id="20213946"/>
<evidence type="ECO:0000256" key="6">
    <source>
        <dbReference type="ARBA" id="ARBA00023043"/>
    </source>
</evidence>
<comment type="subcellular location">
    <subcellularLocation>
        <location evidence="1">Membrane</location>
        <topology evidence="1">Multi-pass membrane protein</topology>
    </subcellularLocation>
</comment>
<keyword evidence="9" id="KW-0407">Ion channel</keyword>
<keyword evidence="2" id="KW-0813">Transport</keyword>
<keyword evidence="4" id="KW-0677">Repeat</keyword>
<feature type="transmembrane region" description="Helical" evidence="11">
    <location>
        <begin position="313"/>
        <end position="337"/>
    </location>
</feature>
<dbReference type="SUPFAM" id="SSF48403">
    <property type="entry name" value="Ankyrin repeat"/>
    <property type="match status" value="1"/>
</dbReference>
<keyword evidence="6 10" id="KW-0040">ANK repeat</keyword>
<dbReference type="eggNOG" id="KOG3609">
    <property type="taxonomic scope" value="Eukaryota"/>
</dbReference>
<keyword evidence="5 11" id="KW-1133">Transmembrane helix</keyword>
<dbReference type="PANTHER" id="PTHR10117">
    <property type="entry name" value="TRANSIENT RECEPTOR POTENTIAL CHANNEL"/>
    <property type="match status" value="1"/>
</dbReference>
<dbReference type="EMBL" id="AMQM01001052">
    <property type="status" value="NOT_ANNOTATED_CDS"/>
    <property type="molecule type" value="Genomic_DNA"/>
</dbReference>
<dbReference type="SMART" id="SM00248">
    <property type="entry name" value="ANK"/>
    <property type="match status" value="3"/>
</dbReference>
<dbReference type="HOGENOM" id="CLU_005716_4_2_1"/>
<feature type="domain" description="Transient receptor ion channel" evidence="12">
    <location>
        <begin position="163"/>
        <end position="225"/>
    </location>
</feature>
<keyword evidence="15" id="KW-1185">Reference proteome</keyword>
<dbReference type="EnsemblMetazoa" id="HelroT66730">
    <property type="protein sequence ID" value="HelroP66730"/>
    <property type="gene ID" value="HelroG66730"/>
</dbReference>
<dbReference type="STRING" id="6412.T1FYP8"/>
<dbReference type="SMART" id="SM01420">
    <property type="entry name" value="TRP_2"/>
    <property type="match status" value="1"/>
</dbReference>
<name>T1FYP8_HELRO</name>
<dbReference type="NCBIfam" id="TIGR00870">
    <property type="entry name" value="trp"/>
    <property type="match status" value="1"/>
</dbReference>
<organism evidence="14 15">
    <name type="scientific">Helobdella robusta</name>
    <name type="common">Californian leech</name>
    <dbReference type="NCBI Taxonomy" id="6412"/>
    <lineage>
        <taxon>Eukaryota</taxon>
        <taxon>Metazoa</taxon>
        <taxon>Spiralia</taxon>
        <taxon>Lophotrochozoa</taxon>
        <taxon>Annelida</taxon>
        <taxon>Clitellata</taxon>
        <taxon>Hirudinea</taxon>
        <taxon>Rhynchobdellida</taxon>
        <taxon>Glossiphoniidae</taxon>
        <taxon>Helobdella</taxon>
    </lineage>
</organism>
<feature type="transmembrane region" description="Helical" evidence="11">
    <location>
        <begin position="349"/>
        <end position="370"/>
    </location>
</feature>
<proteinExistence type="predicted"/>
<evidence type="ECO:0000256" key="11">
    <source>
        <dbReference type="SAM" id="Phobius"/>
    </source>
</evidence>
<dbReference type="InterPro" id="IPR002153">
    <property type="entry name" value="TRPC_channel"/>
</dbReference>
<sequence length="805" mass="92274">MSEDGEWNSLGVGVVRKEVDLTPLEKQFLYAVERGDIPTVQKLLNDNANKLNFNSNCVDALGRTALAISIEYDNIEMLDVLLKGRLDLGDSLLQAINEDNVEATQMILNHEKKLQKQDITGNNSCFTPDITPIILAAQRDNYEITKILLDRGDSISKPHDIRCSCDICVTKTAEDSLNHSMSRINAYRALASPSLIALSSKDPILTAFELSWELRRLSKLENELKIEYEGLAKQCQNFAVDLLDQVRGSKELEVLLNYDKYAPVRDFGDRMALARLKLAIKYKQKKFVSHANCQQLLASIWYEGLLGFRRRHIIFKVLLTIIVSLLFPILSLIYIISPKSQAGQFMRRPFIKFICHSASYMTFLSLLILASQRIKSIISLAKEADDKSTKMIREVRGAPPTSIEWMILAYVAEGLVWAEIKQLWDQGLKSYVHDMWNILDFTTNSLYIATYTLKLVAYLKVEEEKRNNYPSAYADRKSWDAYDPTLISEGLFASANIFSCLKLIYIFTVNPHLGPLQISLGRMVIDILKFLFIALLVCFSYSCGVNQLYWYYAEVKSRECSVCEANKVNITSLLNANINKSVLGVMSLTTKFCHNSLFEIIQTLYFAIYGLVELNKFELKEKHIFTQFVGKLMFGTYLSIMTVVLINMLIAMLSSSFQKISDDADTEWKFARSRLWMSYFEEGGTVPTPFNIIPTPKTFWYLGKWMFDRLCRFSTKAKTNKWHSLKRAVKRMQERDVVYQSVIFDLVKRYVMKRQKKTSEGVTEDNVNELKQDLSSFRYELLDILRSNGMNVPKPSLNSSGNQCR</sequence>
<dbReference type="InterPro" id="IPR002110">
    <property type="entry name" value="Ankyrin_rpt"/>
</dbReference>
<dbReference type="GeneID" id="20213946"/>
<evidence type="ECO:0000313" key="15">
    <source>
        <dbReference type="Proteomes" id="UP000015101"/>
    </source>
</evidence>
<protein>
    <recommendedName>
        <fullName evidence="12">Transient receptor ion channel domain-containing protein</fullName>
    </recommendedName>
</protein>
<dbReference type="InterPro" id="IPR005821">
    <property type="entry name" value="Ion_trans_dom"/>
</dbReference>
<evidence type="ECO:0000256" key="2">
    <source>
        <dbReference type="ARBA" id="ARBA00022448"/>
    </source>
</evidence>
<evidence type="ECO:0000256" key="9">
    <source>
        <dbReference type="ARBA" id="ARBA00023303"/>
    </source>
</evidence>
<accession>T1FYP8</accession>
<dbReference type="GO" id="GO:0005886">
    <property type="term" value="C:plasma membrane"/>
    <property type="evidence" value="ECO:0000318"/>
    <property type="project" value="GO_Central"/>
</dbReference>
<dbReference type="InterPro" id="IPR036770">
    <property type="entry name" value="Ankyrin_rpt-contain_sf"/>
</dbReference>
<evidence type="ECO:0000256" key="5">
    <source>
        <dbReference type="ARBA" id="ARBA00022989"/>
    </source>
</evidence>
<dbReference type="GO" id="GO:0015279">
    <property type="term" value="F:store-operated calcium channel activity"/>
    <property type="evidence" value="ECO:0000318"/>
    <property type="project" value="GO_Central"/>
</dbReference>
<dbReference type="GO" id="GO:0070588">
    <property type="term" value="P:calcium ion transmembrane transport"/>
    <property type="evidence" value="ECO:0000318"/>
    <property type="project" value="GO_Central"/>
</dbReference>
<dbReference type="Pfam" id="PF08344">
    <property type="entry name" value="TRP_2"/>
    <property type="match status" value="1"/>
</dbReference>
<evidence type="ECO:0000259" key="12">
    <source>
        <dbReference type="SMART" id="SM01420"/>
    </source>
</evidence>
<dbReference type="AlphaFoldDB" id="T1FYP8"/>
<dbReference type="InterPro" id="IPR013555">
    <property type="entry name" value="TRP_dom"/>
</dbReference>
<dbReference type="GO" id="GO:0070679">
    <property type="term" value="F:inositol 1,4,5 trisphosphate binding"/>
    <property type="evidence" value="ECO:0000318"/>
    <property type="project" value="GO_Central"/>
</dbReference>
<dbReference type="GO" id="GO:0051480">
    <property type="term" value="P:regulation of cytosolic calcium ion concentration"/>
    <property type="evidence" value="ECO:0000318"/>
    <property type="project" value="GO_Central"/>
</dbReference>
<dbReference type="KEGG" id="hro:HELRODRAFT_66730"/>
<feature type="transmembrane region" description="Helical" evidence="11">
    <location>
        <begin position="632"/>
        <end position="653"/>
    </location>
</feature>
<evidence type="ECO:0000256" key="4">
    <source>
        <dbReference type="ARBA" id="ARBA00022737"/>
    </source>
</evidence>
<dbReference type="RefSeq" id="XP_009022460.1">
    <property type="nucleotide sequence ID" value="XM_009024212.1"/>
</dbReference>
<keyword evidence="3 11" id="KW-0812">Transmembrane</keyword>
<dbReference type="FunCoup" id="T1FYP8">
    <property type="interactions" value="59"/>
</dbReference>
<gene>
    <name evidence="14" type="primary">20213946</name>
    <name evidence="13" type="ORF">HELRODRAFT_66730</name>
</gene>
<dbReference type="PRINTS" id="PR01097">
    <property type="entry name" value="TRNSRECEPTRP"/>
</dbReference>
<dbReference type="GO" id="GO:0034703">
    <property type="term" value="C:cation channel complex"/>
    <property type="evidence" value="ECO:0000318"/>
    <property type="project" value="GO_Central"/>
</dbReference>
<dbReference type="Gene3D" id="1.25.40.20">
    <property type="entry name" value="Ankyrin repeat-containing domain"/>
    <property type="match status" value="1"/>
</dbReference>
<dbReference type="PANTHER" id="PTHR10117:SF54">
    <property type="entry name" value="TRANSIENT RECEPTOR POTENTIAL-GAMMA PROTEIN"/>
    <property type="match status" value="1"/>
</dbReference>
<evidence type="ECO:0000313" key="14">
    <source>
        <dbReference type="EnsemblMetazoa" id="HelroP66730"/>
    </source>
</evidence>
<evidence type="ECO:0000256" key="1">
    <source>
        <dbReference type="ARBA" id="ARBA00004141"/>
    </source>
</evidence>
<feature type="repeat" description="ANK" evidence="10">
    <location>
        <begin position="128"/>
        <end position="160"/>
    </location>
</feature>
<feature type="transmembrane region" description="Helical" evidence="11">
    <location>
        <begin position="527"/>
        <end position="549"/>
    </location>
</feature>
<reference evidence="13 15" key="2">
    <citation type="journal article" date="2013" name="Nature">
        <title>Insights into bilaterian evolution from three spiralian genomes.</title>
        <authorList>
            <person name="Simakov O."/>
            <person name="Marletaz F."/>
            <person name="Cho S.J."/>
            <person name="Edsinger-Gonzales E."/>
            <person name="Havlak P."/>
            <person name="Hellsten U."/>
            <person name="Kuo D.H."/>
            <person name="Larsson T."/>
            <person name="Lv J."/>
            <person name="Arendt D."/>
            <person name="Savage R."/>
            <person name="Osoegawa K."/>
            <person name="de Jong P."/>
            <person name="Grimwood J."/>
            <person name="Chapman J.A."/>
            <person name="Shapiro H."/>
            <person name="Aerts A."/>
            <person name="Otillar R.P."/>
            <person name="Terry A.Y."/>
            <person name="Boore J.L."/>
            <person name="Grigoriev I.V."/>
            <person name="Lindberg D.R."/>
            <person name="Seaver E.C."/>
            <person name="Weisblat D.A."/>
            <person name="Putnam N.H."/>
            <person name="Rokhsar D.S."/>
        </authorList>
    </citation>
    <scope>NUCLEOTIDE SEQUENCE</scope>
</reference>
<keyword evidence="8 11" id="KW-0472">Membrane</keyword>
<evidence type="ECO:0000256" key="10">
    <source>
        <dbReference type="PROSITE-ProRule" id="PRU00023"/>
    </source>
</evidence>
<dbReference type="OrthoDB" id="2373987at2759"/>
<evidence type="ECO:0000256" key="7">
    <source>
        <dbReference type="ARBA" id="ARBA00023065"/>
    </source>
</evidence>
<reference evidence="15" key="1">
    <citation type="submission" date="2012-12" db="EMBL/GenBank/DDBJ databases">
        <authorList>
            <person name="Hellsten U."/>
            <person name="Grimwood J."/>
            <person name="Chapman J.A."/>
            <person name="Shapiro H."/>
            <person name="Aerts A."/>
            <person name="Otillar R.P."/>
            <person name="Terry A.Y."/>
            <person name="Boore J.L."/>
            <person name="Simakov O."/>
            <person name="Marletaz F."/>
            <person name="Cho S.-J."/>
            <person name="Edsinger-Gonzales E."/>
            <person name="Havlak P."/>
            <person name="Kuo D.-H."/>
            <person name="Larsson T."/>
            <person name="Lv J."/>
            <person name="Arendt D."/>
            <person name="Savage R."/>
            <person name="Osoegawa K."/>
            <person name="de Jong P."/>
            <person name="Lindberg D.R."/>
            <person name="Seaver E.C."/>
            <person name="Weisblat D.A."/>
            <person name="Putnam N.H."/>
            <person name="Grigoriev I.V."/>
            <person name="Rokhsar D.S."/>
        </authorList>
    </citation>
    <scope>NUCLEOTIDE SEQUENCE</scope>
</reference>
<dbReference type="PROSITE" id="PS50088">
    <property type="entry name" value="ANK_REPEAT"/>
    <property type="match status" value="1"/>
</dbReference>
<reference evidence="14" key="3">
    <citation type="submission" date="2015-06" db="UniProtKB">
        <authorList>
            <consortium name="EnsemblMetazoa"/>
        </authorList>
    </citation>
    <scope>IDENTIFICATION</scope>
</reference>
<evidence type="ECO:0000256" key="8">
    <source>
        <dbReference type="ARBA" id="ARBA00023136"/>
    </source>
</evidence>
<evidence type="ECO:0000313" key="13">
    <source>
        <dbReference type="EMBL" id="ESN98767.1"/>
    </source>
</evidence>
<dbReference type="InParanoid" id="T1FYP8"/>
<dbReference type="OMA" id="KGIRCAE"/>